<feature type="domain" description="DUF2264" evidence="1">
    <location>
        <begin position="15"/>
        <end position="355"/>
    </location>
</feature>
<accession>A0A7T8BD35</accession>
<dbReference type="Pfam" id="PF20938">
    <property type="entry name" value="DUF2264_C"/>
    <property type="match status" value="1"/>
</dbReference>
<name>A0A7T8BD35_9SPIR</name>
<dbReference type="RefSeq" id="WP_215628153.1">
    <property type="nucleotide sequence ID" value="NZ_CP067089.2"/>
</dbReference>
<dbReference type="PANTHER" id="PTHR35339">
    <property type="entry name" value="LINALOOL DEHYDRATASE_ISOMERASE DOMAIN-CONTAINING PROTEIN"/>
    <property type="match status" value="1"/>
</dbReference>
<dbReference type="KEGG" id="bhc:JFL75_08015"/>
<reference evidence="3" key="1">
    <citation type="submission" date="2021-01" db="EMBL/GenBank/DDBJ databases">
        <title>Description of Breznakiella homolactica.</title>
        <authorList>
            <person name="Song Y."/>
            <person name="Brune A."/>
        </authorList>
    </citation>
    <scope>NUCLEOTIDE SEQUENCE</scope>
    <source>
        <strain evidence="3">RmG30</strain>
    </source>
</reference>
<dbReference type="InterPro" id="IPR049237">
    <property type="entry name" value="DUF2264_C"/>
</dbReference>
<dbReference type="Pfam" id="PF10022">
    <property type="entry name" value="DUF2264"/>
    <property type="match status" value="1"/>
</dbReference>
<protein>
    <submittedName>
        <fullName evidence="3">DUF2264 domain-containing protein</fullName>
    </submittedName>
</protein>
<sequence length="616" mass="68749">MDPFDFPIRQNPLKTRDDLRQSLVDLLEPLNRHVSGGGYDLGRTAAHYSPRVALMEGWSRTLWGIAPFIAGGGDYPNIDEVMAILTKGLDENDPGWWGVPPDRDQRLVEMAAIALSLMIAQETFWDSLKPDQRKTLARWLGLIQERELPANNWHFFRVLVCTALRRLGLPVNEKAERESFDLIESCYRGDGWYIDGSNGEYDWYNPFAFHFYGLIYATINGGRDPQRAERYTERARLFAPRFITWFRDDGSVVPYGRSLIYRFAAVSFFSACAFAGLEVFPWGVMKGLVLRHFRWWFSRPILDAGGILSVGYAYPNLIMADQYNSPGSPYWALKSYLVLALPDGHPFWAAEEQPLPADLPEVSADPVPGFLVSRSDEDVQLLVPGRYPVYEVVQAAAKYGKFAYSARFGFCVSHGSYDLEKTGCDSTLLFSEGDNYWRERRAVRDQTSGPNWTRSLWSPWPDVTVATTLVALGAWHVRIHKIESSRTLDAVEGGFSVPLYCGREPAVPPETRADTSREALVSFAWGASRIAALEAGSNRTGTLVEPSPNLNLLEPSGIIPVLKGKVKPGITIWVTAVRAGDPGPAASEKPPRVVIEDEKTAVVFRSGGTQAAVLEV</sequence>
<evidence type="ECO:0000259" key="1">
    <source>
        <dbReference type="Pfam" id="PF10022"/>
    </source>
</evidence>
<dbReference type="EMBL" id="CP067089">
    <property type="protein sequence ID" value="QQO10848.1"/>
    <property type="molecule type" value="Genomic_DNA"/>
</dbReference>
<dbReference type="InterPro" id="IPR049349">
    <property type="entry name" value="DUF2264_N"/>
</dbReference>
<gene>
    <name evidence="3" type="ORF">JFL75_08015</name>
</gene>
<feature type="domain" description="DUF2264" evidence="2">
    <location>
        <begin position="366"/>
        <end position="579"/>
    </location>
</feature>
<dbReference type="Proteomes" id="UP000595917">
    <property type="component" value="Chromosome"/>
</dbReference>
<dbReference type="PIRSF" id="PIRSF014753">
    <property type="entry name" value="UCP014753"/>
    <property type="match status" value="1"/>
</dbReference>
<evidence type="ECO:0000313" key="4">
    <source>
        <dbReference type="Proteomes" id="UP000595917"/>
    </source>
</evidence>
<organism evidence="3 4">
    <name type="scientific">Breznakiella homolactica</name>
    <dbReference type="NCBI Taxonomy" id="2798577"/>
    <lineage>
        <taxon>Bacteria</taxon>
        <taxon>Pseudomonadati</taxon>
        <taxon>Spirochaetota</taxon>
        <taxon>Spirochaetia</taxon>
        <taxon>Spirochaetales</taxon>
        <taxon>Breznakiellaceae</taxon>
        <taxon>Breznakiella</taxon>
    </lineage>
</organism>
<dbReference type="PANTHER" id="PTHR35339:SF4">
    <property type="entry name" value="LINALOOL DEHYDRATASE_ISOMERASE DOMAIN-CONTAINING PROTEIN"/>
    <property type="match status" value="1"/>
</dbReference>
<evidence type="ECO:0000259" key="2">
    <source>
        <dbReference type="Pfam" id="PF20938"/>
    </source>
</evidence>
<dbReference type="InterPro" id="IPR016624">
    <property type="entry name" value="UCP014753"/>
</dbReference>
<proteinExistence type="predicted"/>
<dbReference type="AlphaFoldDB" id="A0A7T8BD35"/>
<evidence type="ECO:0000313" key="3">
    <source>
        <dbReference type="EMBL" id="QQO10848.1"/>
    </source>
</evidence>
<keyword evidence="4" id="KW-1185">Reference proteome</keyword>